<dbReference type="EMBL" id="BJYL01000029">
    <property type="protein sequence ID" value="GEN83910.1"/>
    <property type="molecule type" value="Genomic_DNA"/>
</dbReference>
<keyword evidence="3" id="KW-1185">Reference proteome</keyword>
<dbReference type="InterPro" id="IPR027417">
    <property type="entry name" value="P-loop_NTPase"/>
</dbReference>
<feature type="domain" description="AAA+ ATPase" evidence="1">
    <location>
        <begin position="41"/>
        <end position="188"/>
    </location>
</feature>
<dbReference type="Gene3D" id="3.40.50.300">
    <property type="entry name" value="P-loop containing nucleotide triphosphate hydrolases"/>
    <property type="match status" value="1"/>
</dbReference>
<dbReference type="PANTHER" id="PTHR35894">
    <property type="entry name" value="GENERAL SECRETION PATHWAY PROTEIN A-RELATED"/>
    <property type="match status" value="1"/>
</dbReference>
<dbReference type="RefSeq" id="WP_147058280.1">
    <property type="nucleotide sequence ID" value="NZ_BJYL01000029.1"/>
</dbReference>
<proteinExistence type="predicted"/>
<evidence type="ECO:0000313" key="2">
    <source>
        <dbReference type="EMBL" id="GEN83910.1"/>
    </source>
</evidence>
<dbReference type="OrthoDB" id="9815896at2"/>
<evidence type="ECO:0000313" key="3">
    <source>
        <dbReference type="Proteomes" id="UP000321901"/>
    </source>
</evidence>
<evidence type="ECO:0000259" key="1">
    <source>
        <dbReference type="SMART" id="SM00382"/>
    </source>
</evidence>
<sequence>MYKAYYSLARTPFSKDLRPSEAFPSTDYEGVQQALSYLQKTRGIGLLVGEAGAGKTFALRSFKESLNTSLYHVVYFPLSTGGVMDFYRGLAYGLGEEPKFRKGDLFRQIQQGIERMAEERKLTPIFILDEMHMAKDAFLQDIALLFNFKMDSTNPFVLILSGLPHLKTRLKLNHHRPLSQRLIVNYEFQPLSREEVTAYIEHHLKVAGAKMPIFTDTAIEAIASRSQGWPRVINNLTINSLLYGFQLKKEHIDEEVVRLAIEAGGLS</sequence>
<dbReference type="InterPro" id="IPR003593">
    <property type="entry name" value="AAA+_ATPase"/>
</dbReference>
<dbReference type="SMART" id="SM00382">
    <property type="entry name" value="AAA"/>
    <property type="match status" value="1"/>
</dbReference>
<name>A0A511Z8Z1_9BACL</name>
<protein>
    <submittedName>
        <fullName evidence="2">ATPase AAA</fullName>
    </submittedName>
</protein>
<dbReference type="InterPro" id="IPR049945">
    <property type="entry name" value="AAA_22"/>
</dbReference>
<dbReference type="Pfam" id="PF13401">
    <property type="entry name" value="AAA_22"/>
    <property type="match status" value="1"/>
</dbReference>
<dbReference type="InterPro" id="IPR052026">
    <property type="entry name" value="ExeA_AAA_ATPase_DNA-bind"/>
</dbReference>
<accession>A0A511Z8Z1</accession>
<comment type="caution">
    <text evidence="2">The sequence shown here is derived from an EMBL/GenBank/DDBJ whole genome shotgun (WGS) entry which is preliminary data.</text>
</comment>
<dbReference type="SUPFAM" id="SSF52540">
    <property type="entry name" value="P-loop containing nucleoside triphosphate hydrolases"/>
    <property type="match status" value="1"/>
</dbReference>
<gene>
    <name evidence="2" type="ORF">SLU01_22220</name>
</gene>
<reference evidence="2 3" key="1">
    <citation type="submission" date="2019-07" db="EMBL/GenBank/DDBJ databases">
        <title>Whole genome shotgun sequence of Sporosarcina luteola NBRC 105378.</title>
        <authorList>
            <person name="Hosoyama A."/>
            <person name="Uohara A."/>
            <person name="Ohji S."/>
            <person name="Ichikawa N."/>
        </authorList>
    </citation>
    <scope>NUCLEOTIDE SEQUENCE [LARGE SCALE GENOMIC DNA]</scope>
    <source>
        <strain evidence="2 3">NBRC 105378</strain>
    </source>
</reference>
<dbReference type="AlphaFoldDB" id="A0A511Z8Z1"/>
<dbReference type="GO" id="GO:0016887">
    <property type="term" value="F:ATP hydrolysis activity"/>
    <property type="evidence" value="ECO:0007669"/>
    <property type="project" value="InterPro"/>
</dbReference>
<dbReference type="PANTHER" id="PTHR35894:SF1">
    <property type="entry name" value="PHOSPHORIBULOKINASE _ URIDINE KINASE FAMILY"/>
    <property type="match status" value="1"/>
</dbReference>
<organism evidence="2 3">
    <name type="scientific">Sporosarcina luteola</name>
    <dbReference type="NCBI Taxonomy" id="582850"/>
    <lineage>
        <taxon>Bacteria</taxon>
        <taxon>Bacillati</taxon>
        <taxon>Bacillota</taxon>
        <taxon>Bacilli</taxon>
        <taxon>Bacillales</taxon>
        <taxon>Caryophanaceae</taxon>
        <taxon>Sporosarcina</taxon>
    </lineage>
</organism>
<dbReference type="Proteomes" id="UP000321901">
    <property type="component" value="Unassembled WGS sequence"/>
</dbReference>